<evidence type="ECO:0000256" key="1">
    <source>
        <dbReference type="SAM" id="MobiDB-lite"/>
    </source>
</evidence>
<sequence>MDGLLGTIGTAAAVFAGTNIDDVIVLTVLFLSSRAGGRPRPWQIVAGQYVGIAVLISDPSEAFDRRSDLPGTFDRTEAFDMRPSTGPGVSEDPAGSGGRPPPVRLPYSGRDYGRESIMTWGS</sequence>
<gene>
    <name evidence="2" type="ORF">PS9374_03419</name>
</gene>
<feature type="region of interest" description="Disordered" evidence="1">
    <location>
        <begin position="65"/>
        <end position="122"/>
    </location>
</feature>
<protein>
    <submittedName>
        <fullName evidence="2">Cadmium transporter</fullName>
    </submittedName>
</protein>
<dbReference type="Proteomes" id="UP000077701">
    <property type="component" value="Unassembled WGS sequence"/>
</dbReference>
<comment type="caution">
    <text evidence="2">The sequence shown here is derived from an EMBL/GenBank/DDBJ whole genome shotgun (WGS) entry which is preliminary data.</text>
</comment>
<dbReference type="AlphaFoldDB" id="A0A171D7J0"/>
<evidence type="ECO:0000313" key="2">
    <source>
        <dbReference type="EMBL" id="GAT67761.1"/>
    </source>
</evidence>
<accession>A0A171D7J0</accession>
<evidence type="ECO:0000313" key="3">
    <source>
        <dbReference type="Proteomes" id="UP000077701"/>
    </source>
</evidence>
<proteinExistence type="predicted"/>
<reference evidence="2 3" key="1">
    <citation type="journal article" date="2016" name="Genome Announc.">
        <title>Draft Genome Sequence of Planomonospora sphaerica JCM9374, a Rare Actinomycete.</title>
        <authorList>
            <person name="Dohra H."/>
            <person name="Suzuki T."/>
            <person name="Inoue Y."/>
            <person name="Kodani S."/>
        </authorList>
    </citation>
    <scope>NUCLEOTIDE SEQUENCE [LARGE SCALE GENOMIC DNA]</scope>
    <source>
        <strain evidence="2 3">JCM 9374</strain>
    </source>
</reference>
<feature type="compositionally biased region" description="Basic and acidic residues" evidence="1">
    <location>
        <begin position="65"/>
        <end position="80"/>
    </location>
</feature>
<reference evidence="3" key="2">
    <citation type="submission" date="2016-04" db="EMBL/GenBank/DDBJ databases">
        <title>Planomonospora sphaerica JCM9374 whole genome shotgun sequence.</title>
        <authorList>
            <person name="Suzuki T."/>
            <person name="Dohra H."/>
            <person name="Kodani S."/>
        </authorList>
    </citation>
    <scope>NUCLEOTIDE SEQUENCE [LARGE SCALE GENOMIC DNA]</scope>
    <source>
        <strain evidence="3">JCM 9374</strain>
    </source>
</reference>
<dbReference type="EMBL" id="BDCX01000008">
    <property type="protein sequence ID" value="GAT67761.1"/>
    <property type="molecule type" value="Genomic_DNA"/>
</dbReference>
<name>A0A171D7J0_9ACTN</name>
<organism evidence="2 3">
    <name type="scientific">Planomonospora sphaerica</name>
    <dbReference type="NCBI Taxonomy" id="161355"/>
    <lineage>
        <taxon>Bacteria</taxon>
        <taxon>Bacillati</taxon>
        <taxon>Actinomycetota</taxon>
        <taxon>Actinomycetes</taxon>
        <taxon>Streptosporangiales</taxon>
        <taxon>Streptosporangiaceae</taxon>
        <taxon>Planomonospora</taxon>
    </lineage>
</organism>
<keyword evidence="3" id="KW-1185">Reference proteome</keyword>
<dbReference type="RefSeq" id="WP_068897842.1">
    <property type="nucleotide sequence ID" value="NZ_BDCX01000008.1"/>
</dbReference>